<keyword evidence="2" id="KW-1185">Reference proteome</keyword>
<comment type="caution">
    <text evidence="1">The sequence shown here is derived from an EMBL/GenBank/DDBJ whole genome shotgun (WGS) entry which is preliminary data.</text>
</comment>
<dbReference type="EMBL" id="JANEYT010000139">
    <property type="protein sequence ID" value="MCQ1061311.1"/>
    <property type="molecule type" value="Genomic_DNA"/>
</dbReference>
<organism evidence="1 2">
    <name type="scientific">Photobacterium pectinilyticum</name>
    <dbReference type="NCBI Taxonomy" id="2906793"/>
    <lineage>
        <taxon>Bacteria</taxon>
        <taxon>Pseudomonadati</taxon>
        <taxon>Pseudomonadota</taxon>
        <taxon>Gammaproteobacteria</taxon>
        <taxon>Vibrionales</taxon>
        <taxon>Vibrionaceae</taxon>
        <taxon>Photobacterium</taxon>
    </lineage>
</organism>
<name>A0ABT1N9B0_9GAMM</name>
<accession>A0ABT1N9B0</accession>
<gene>
    <name evidence="1" type="ORF">NHN17_25135</name>
</gene>
<evidence type="ECO:0000313" key="1">
    <source>
        <dbReference type="EMBL" id="MCQ1061311.1"/>
    </source>
</evidence>
<evidence type="ECO:0000313" key="2">
    <source>
        <dbReference type="Proteomes" id="UP001524460"/>
    </source>
</evidence>
<sequence>MTQLSATKSSPYLKKTYAQHVAQLIELKGYSGFFALHGAKVRSGLRCSIKPNRHYLFVVDGHRGQSFAFYTEQTLKRVFAEDIDWQRNHKQTNLPYSSWSPFYIKLTEDKLRQADVSSHCSG</sequence>
<proteinExistence type="predicted"/>
<dbReference type="RefSeq" id="WP_255045426.1">
    <property type="nucleotide sequence ID" value="NZ_JANEYT010000139.1"/>
</dbReference>
<reference evidence="1 2" key="1">
    <citation type="submission" date="2022-07" db="EMBL/GenBank/DDBJ databases">
        <title>Photobacterium pectinilyticum sp. nov., a marine bacterium isolated from surface seawater of Qingdao offshore.</title>
        <authorList>
            <person name="Wang X."/>
        </authorList>
    </citation>
    <scope>NUCLEOTIDE SEQUENCE [LARGE SCALE GENOMIC DNA]</scope>
    <source>
        <strain evidence="1 2">ZSDE20</strain>
    </source>
</reference>
<dbReference type="Proteomes" id="UP001524460">
    <property type="component" value="Unassembled WGS sequence"/>
</dbReference>
<protein>
    <submittedName>
        <fullName evidence="1">Uncharacterized protein</fullName>
    </submittedName>
</protein>